<dbReference type="InterPro" id="IPR051624">
    <property type="entry name" value="RMD1/Sad1-interacting"/>
</dbReference>
<sequence>SISKIGPQRSSRTIQKLKLLPDASTKFLPTKASSADNTRLIKAEIIHPDLNLQDPNAIDDNDDTIYSQTTKTKESIARKDAKKLGKSKRNFLPRVTTYCTSNSIKLFNLYDYLNDHKIKSQFRTSPKLINECLYTHFNLSLSNNKNSNSNLNTNTNTNTNYSSSTFANDENNEIDEYNNNSTNNKYIPSNNANNSIIQNFKLDNQGGDINLSHSTYLKKLFIFEYGVIVFWGYTKKEELFFLNTFLSNFEVEKLPSNNIQIEEFNYYITDSYQPRIYNDFISLNSNKNQLYLTILPISFAISQSVKISLFESLLDLTIQQTQNIPNEIAKNGYLKKKNFMSKNDIMKKIGELFILRININLHGAVLDNPEIMWTKPQLDPIYQATRGYLEINQRVNLLNQRLEVINDLLQMLKEQLSHSHEEYLELIVIALIAVEVLVSLVNIIVDLIAN</sequence>
<organism evidence="4 5">
    <name type="scientific">Ascoidea rubescens DSM 1968</name>
    <dbReference type="NCBI Taxonomy" id="1344418"/>
    <lineage>
        <taxon>Eukaryota</taxon>
        <taxon>Fungi</taxon>
        <taxon>Dikarya</taxon>
        <taxon>Ascomycota</taxon>
        <taxon>Saccharomycotina</taxon>
        <taxon>Saccharomycetes</taxon>
        <taxon>Ascoideaceae</taxon>
        <taxon>Ascoidea</taxon>
    </lineage>
</organism>
<accession>A0A1D2VGZ9</accession>
<dbReference type="Proteomes" id="UP000095038">
    <property type="component" value="Unassembled WGS sequence"/>
</dbReference>
<evidence type="ECO:0000259" key="3">
    <source>
        <dbReference type="Pfam" id="PF02582"/>
    </source>
</evidence>
<proteinExistence type="inferred from homology"/>
<keyword evidence="2" id="KW-1133">Transmembrane helix</keyword>
<dbReference type="Pfam" id="PF02582">
    <property type="entry name" value="DUF155"/>
    <property type="match status" value="1"/>
</dbReference>
<reference evidence="5" key="1">
    <citation type="submission" date="2016-05" db="EMBL/GenBank/DDBJ databases">
        <title>Comparative genomics of biotechnologically important yeasts.</title>
        <authorList>
            <consortium name="DOE Joint Genome Institute"/>
            <person name="Riley R."/>
            <person name="Haridas S."/>
            <person name="Wolfe K.H."/>
            <person name="Lopes M.R."/>
            <person name="Hittinger C.T."/>
            <person name="Goker M."/>
            <person name="Salamov A."/>
            <person name="Wisecaver J."/>
            <person name="Long T.M."/>
            <person name="Aerts A.L."/>
            <person name="Barry K."/>
            <person name="Choi C."/>
            <person name="Clum A."/>
            <person name="Coughlan A.Y."/>
            <person name="Deshpande S."/>
            <person name="Douglass A.P."/>
            <person name="Hanson S.J."/>
            <person name="Klenk H.-P."/>
            <person name="Labutti K."/>
            <person name="Lapidus A."/>
            <person name="Lindquist E."/>
            <person name="Lipzen A."/>
            <person name="Meier-Kolthoff J.P."/>
            <person name="Ohm R.A."/>
            <person name="Otillar R.P."/>
            <person name="Pangilinan J."/>
            <person name="Peng Y."/>
            <person name="Rokas A."/>
            <person name="Rosa C.A."/>
            <person name="Scheuner C."/>
            <person name="Sibirny A.A."/>
            <person name="Slot J.C."/>
            <person name="Stielow J.B."/>
            <person name="Sun H."/>
            <person name="Kurtzman C.P."/>
            <person name="Blackwell M."/>
            <person name="Grigoriev I.V."/>
            <person name="Jeffries T.W."/>
        </authorList>
    </citation>
    <scope>NUCLEOTIDE SEQUENCE [LARGE SCALE GENOMIC DNA]</scope>
    <source>
        <strain evidence="5">DSM 1968</strain>
    </source>
</reference>
<dbReference type="InterPro" id="IPR003734">
    <property type="entry name" value="DUF155"/>
</dbReference>
<dbReference type="STRING" id="1344418.A0A1D2VGZ9"/>
<evidence type="ECO:0000313" key="5">
    <source>
        <dbReference type="Proteomes" id="UP000095038"/>
    </source>
</evidence>
<comment type="similarity">
    <text evidence="1">Belongs to the RMD1/sif2 family.</text>
</comment>
<feature type="transmembrane region" description="Helical" evidence="2">
    <location>
        <begin position="423"/>
        <end position="445"/>
    </location>
</feature>
<keyword evidence="5" id="KW-1185">Reference proteome</keyword>
<dbReference type="RefSeq" id="XP_020047179.1">
    <property type="nucleotide sequence ID" value="XM_020189712.1"/>
</dbReference>
<dbReference type="OrthoDB" id="18302at2759"/>
<evidence type="ECO:0000256" key="2">
    <source>
        <dbReference type="SAM" id="Phobius"/>
    </source>
</evidence>
<keyword evidence="2" id="KW-0812">Transmembrane</keyword>
<name>A0A1D2VGZ9_9ASCO</name>
<feature type="non-terminal residue" evidence="4">
    <location>
        <position position="450"/>
    </location>
</feature>
<evidence type="ECO:0000256" key="1">
    <source>
        <dbReference type="ARBA" id="ARBA00008306"/>
    </source>
</evidence>
<dbReference type="PANTHER" id="PTHR16255:SF15">
    <property type="entry name" value="SPORULATION PROTEIN RMD1"/>
    <property type="match status" value="1"/>
</dbReference>
<protein>
    <submittedName>
        <fullName evidence="4">DUF155-domain-containing protein</fullName>
    </submittedName>
</protein>
<gene>
    <name evidence="4" type="ORF">ASCRUDRAFT_21854</name>
</gene>
<evidence type="ECO:0000313" key="4">
    <source>
        <dbReference type="EMBL" id="ODV60872.1"/>
    </source>
</evidence>
<dbReference type="GeneID" id="30963348"/>
<feature type="domain" description="DUF155" evidence="3">
    <location>
        <begin position="220"/>
        <end position="399"/>
    </location>
</feature>
<dbReference type="FunCoup" id="A0A1D2VGZ9">
    <property type="interactions" value="95"/>
</dbReference>
<dbReference type="InParanoid" id="A0A1D2VGZ9"/>
<dbReference type="EMBL" id="KV454481">
    <property type="protein sequence ID" value="ODV60872.1"/>
    <property type="molecule type" value="Genomic_DNA"/>
</dbReference>
<feature type="non-terminal residue" evidence="4">
    <location>
        <position position="1"/>
    </location>
</feature>
<dbReference type="PANTHER" id="PTHR16255">
    <property type="entry name" value="REQUIRED FOR MEIOTIC NUCLEAR DIVISION PROTEIN 1 HOMOLOG"/>
    <property type="match status" value="1"/>
</dbReference>
<dbReference type="AlphaFoldDB" id="A0A1D2VGZ9"/>
<dbReference type="GO" id="GO:0005739">
    <property type="term" value="C:mitochondrion"/>
    <property type="evidence" value="ECO:0007669"/>
    <property type="project" value="UniProtKB-ARBA"/>
</dbReference>
<keyword evidence="2" id="KW-0472">Membrane</keyword>